<evidence type="ECO:0000256" key="5">
    <source>
        <dbReference type="ARBA" id="ARBA00022692"/>
    </source>
</evidence>
<evidence type="ECO:0000256" key="11">
    <source>
        <dbReference type="ARBA" id="ARBA00023136"/>
    </source>
</evidence>
<dbReference type="GO" id="GO:0019752">
    <property type="term" value="P:carboxylic acid metabolic process"/>
    <property type="evidence" value="ECO:0007669"/>
    <property type="project" value="InterPro"/>
</dbReference>
<dbReference type="GO" id="GO:0005789">
    <property type="term" value="C:endoplasmic reticulum membrane"/>
    <property type="evidence" value="ECO:0007669"/>
    <property type="project" value="UniProtKB-SubCell"/>
</dbReference>
<evidence type="ECO:0000256" key="18">
    <source>
        <dbReference type="SAM" id="Phobius"/>
    </source>
</evidence>
<dbReference type="Gene3D" id="3.90.1150.10">
    <property type="entry name" value="Aspartate Aminotransferase, domain 1"/>
    <property type="match status" value="1"/>
</dbReference>
<dbReference type="InParanoid" id="A0A1X7UAI2"/>
<evidence type="ECO:0000313" key="19">
    <source>
        <dbReference type="EnsemblMetazoa" id="Aqu2.1.24968_001"/>
    </source>
</evidence>
<evidence type="ECO:0000256" key="3">
    <source>
        <dbReference type="ARBA" id="ARBA00004760"/>
    </source>
</evidence>
<feature type="transmembrane region" description="Helical" evidence="18">
    <location>
        <begin position="7"/>
        <end position="27"/>
    </location>
</feature>
<keyword evidence="7 16" id="KW-0663">Pyridoxal phosphate</keyword>
<evidence type="ECO:0000256" key="15">
    <source>
        <dbReference type="ARBA" id="ARBA00042568"/>
    </source>
</evidence>
<keyword evidence="8" id="KW-0746">Sphingolipid metabolism</keyword>
<evidence type="ECO:0000256" key="10">
    <source>
        <dbReference type="ARBA" id="ARBA00023098"/>
    </source>
</evidence>
<keyword evidence="5 18" id="KW-0812">Transmembrane</keyword>
<dbReference type="Gene3D" id="6.10.140.2150">
    <property type="match status" value="1"/>
</dbReference>
<keyword evidence="20" id="KW-1185">Reference proteome</keyword>
<comment type="pathway">
    <text evidence="3">Lipid metabolism; sphingolipid metabolism.</text>
</comment>
<keyword evidence="6" id="KW-0256">Endoplasmic reticulum</keyword>
<comment type="similarity">
    <text evidence="13">Belongs to the group II decarboxylase family. Sphingosine-1-phosphate lyase subfamily.</text>
</comment>
<keyword evidence="10" id="KW-0443">Lipid metabolism</keyword>
<dbReference type="AlphaFoldDB" id="A0A1X7UAI2"/>
<feature type="modified residue" description="N6-(pyridoxal phosphate)lysine" evidence="16">
    <location>
        <position position="345"/>
    </location>
</feature>
<protein>
    <recommendedName>
        <fullName evidence="14">sphinganine-1-phosphate aldolase</fullName>
        <ecNumber evidence="14">4.1.2.27</ecNumber>
    </recommendedName>
    <alternativeName>
        <fullName evidence="15">Sphingosine-1-phosphate aldolase</fullName>
    </alternativeName>
</protein>
<dbReference type="EC" id="4.1.2.27" evidence="14"/>
<keyword evidence="9 18" id="KW-1133">Transmembrane helix</keyword>
<evidence type="ECO:0000256" key="16">
    <source>
        <dbReference type="PIRSR" id="PIRSR602129-50"/>
    </source>
</evidence>
<evidence type="ECO:0000256" key="1">
    <source>
        <dbReference type="ARBA" id="ARBA00001933"/>
    </source>
</evidence>
<proteinExistence type="inferred from homology"/>
<reference evidence="19" key="2">
    <citation type="submission" date="2017-05" db="UniProtKB">
        <authorList>
            <consortium name="EnsemblMetazoa"/>
        </authorList>
    </citation>
    <scope>IDENTIFICATION</scope>
</reference>
<accession>A0A1X7UAI2</accession>
<dbReference type="InterPro" id="IPR015421">
    <property type="entry name" value="PyrdxlP-dep_Trfase_major"/>
</dbReference>
<evidence type="ECO:0000256" key="12">
    <source>
        <dbReference type="ARBA" id="ARBA00023239"/>
    </source>
</evidence>
<comment type="pathway">
    <text evidence="4">Sphingolipid metabolism.</text>
</comment>
<dbReference type="eggNOG" id="KOG1383">
    <property type="taxonomic scope" value="Eukaryota"/>
</dbReference>
<keyword evidence="12 17" id="KW-0456">Lyase</keyword>
<name>A0A1X7UAI2_AMPQE</name>
<dbReference type="KEGG" id="aqu:100640966"/>
<dbReference type="PANTHER" id="PTHR42735:SF9">
    <property type="entry name" value="SPHINGOSINE-1-PHOSPHATE LYASE"/>
    <property type="match status" value="1"/>
</dbReference>
<dbReference type="EnsemblMetazoa" id="Aqu2.1.24968_001">
    <property type="protein sequence ID" value="Aqu2.1.24968_001"/>
    <property type="gene ID" value="Aqu2.1.24968"/>
</dbReference>
<evidence type="ECO:0000313" key="20">
    <source>
        <dbReference type="Proteomes" id="UP000007879"/>
    </source>
</evidence>
<evidence type="ECO:0000256" key="8">
    <source>
        <dbReference type="ARBA" id="ARBA00022919"/>
    </source>
</evidence>
<dbReference type="STRING" id="400682.A0A1X7UAI2"/>
<sequence length="541" mass="59084">MDLWIGLSCISSLLVCLTVIIIISILVTDGVSGLLSVLLRAILYLPGMKALVSLYLKKEVRGFLNKLGISKGSGISSRILAIPEKGLANEKLLEELQRRKAADFNPDSGKGFAYVYTVHNQQFQTVQKAFDLFQFNAEDTSATDLKENISVVFFRSFLHENALNPMVFPSLRLFEVEVVAMTAWMLNGPKGVVGNITSGGTESILMAVKTYRDRARALNPSIKQPEMVAPVTVHPAFEKAAAYFDVKVIHVPISDSDYRVDINKYKKCINSNTILLIGSAPEYCHGIIDPIPELSKLALTYGLPLHVDACFGGFMLPWVEKLGYNIKPFDFRLGGVTSISADVHKYGLGPKGASVVLYRSSEIRKYQVFAYTDWPGGLFGSPSMSGTRPGGNIASSWAAIMSLGQEGYLSVAERLMNVTLSMKEGIRSVPELSLCGESDMTAFAFTSSSVSVFAVADVMEGKGWKMERGSTCIHCTVLPSHNNEIAKEFINNLKESVSIVKANPSLANKGSAGVYGMAGKIPERGLVKDFVVEFFNEIYTL</sequence>
<dbReference type="InterPro" id="IPR002129">
    <property type="entry name" value="PyrdxlP-dep_de-COase"/>
</dbReference>
<dbReference type="EnsemblMetazoa" id="XM_019999642.1">
    <property type="protein sequence ID" value="XP_019855201.1"/>
    <property type="gene ID" value="LOC100640966"/>
</dbReference>
<dbReference type="InterPro" id="IPR015424">
    <property type="entry name" value="PyrdxlP-dep_Trfase"/>
</dbReference>
<evidence type="ECO:0000256" key="13">
    <source>
        <dbReference type="ARBA" id="ARBA00038302"/>
    </source>
</evidence>
<dbReference type="SUPFAM" id="SSF53383">
    <property type="entry name" value="PLP-dependent transferases"/>
    <property type="match status" value="1"/>
</dbReference>
<dbReference type="GO" id="GO:0030170">
    <property type="term" value="F:pyridoxal phosphate binding"/>
    <property type="evidence" value="ECO:0007669"/>
    <property type="project" value="InterPro"/>
</dbReference>
<evidence type="ECO:0000256" key="7">
    <source>
        <dbReference type="ARBA" id="ARBA00022898"/>
    </source>
</evidence>
<evidence type="ECO:0000256" key="14">
    <source>
        <dbReference type="ARBA" id="ARBA00038965"/>
    </source>
</evidence>
<evidence type="ECO:0000256" key="9">
    <source>
        <dbReference type="ARBA" id="ARBA00022989"/>
    </source>
</evidence>
<organism evidence="19">
    <name type="scientific">Amphimedon queenslandica</name>
    <name type="common">Sponge</name>
    <dbReference type="NCBI Taxonomy" id="400682"/>
    <lineage>
        <taxon>Eukaryota</taxon>
        <taxon>Metazoa</taxon>
        <taxon>Porifera</taxon>
        <taxon>Demospongiae</taxon>
        <taxon>Heteroscleromorpha</taxon>
        <taxon>Haplosclerida</taxon>
        <taxon>Niphatidae</taxon>
        <taxon>Amphimedon</taxon>
    </lineage>
</organism>
<comment type="subcellular location">
    <subcellularLocation>
        <location evidence="2">Endoplasmic reticulum membrane</location>
        <topology evidence="2">Single-pass membrane protein</topology>
    </subcellularLocation>
</comment>
<dbReference type="Gene3D" id="3.40.640.10">
    <property type="entry name" value="Type I PLP-dependent aspartate aminotransferase-like (Major domain)"/>
    <property type="match status" value="1"/>
</dbReference>
<comment type="cofactor">
    <cofactor evidence="1 16 17">
        <name>pyridoxal 5'-phosphate</name>
        <dbReference type="ChEBI" id="CHEBI:597326"/>
    </cofactor>
</comment>
<evidence type="ECO:0000256" key="2">
    <source>
        <dbReference type="ARBA" id="ARBA00004389"/>
    </source>
</evidence>
<feature type="transmembrane region" description="Helical" evidence="18">
    <location>
        <begin position="33"/>
        <end position="56"/>
    </location>
</feature>
<dbReference type="InterPro" id="IPR015422">
    <property type="entry name" value="PyrdxlP-dep_Trfase_small"/>
</dbReference>
<dbReference type="Proteomes" id="UP000007879">
    <property type="component" value="Unassembled WGS sequence"/>
</dbReference>
<evidence type="ECO:0000256" key="4">
    <source>
        <dbReference type="ARBA" id="ARBA00004991"/>
    </source>
</evidence>
<reference evidence="20" key="1">
    <citation type="journal article" date="2010" name="Nature">
        <title>The Amphimedon queenslandica genome and the evolution of animal complexity.</title>
        <authorList>
            <person name="Srivastava M."/>
            <person name="Simakov O."/>
            <person name="Chapman J."/>
            <person name="Fahey B."/>
            <person name="Gauthier M.E."/>
            <person name="Mitros T."/>
            <person name="Richards G.S."/>
            <person name="Conaco C."/>
            <person name="Dacre M."/>
            <person name="Hellsten U."/>
            <person name="Larroux C."/>
            <person name="Putnam N.H."/>
            <person name="Stanke M."/>
            <person name="Adamska M."/>
            <person name="Darling A."/>
            <person name="Degnan S.M."/>
            <person name="Oakley T.H."/>
            <person name="Plachetzki D.C."/>
            <person name="Zhai Y."/>
            <person name="Adamski M."/>
            <person name="Calcino A."/>
            <person name="Cummins S.F."/>
            <person name="Goodstein D.M."/>
            <person name="Harris C."/>
            <person name="Jackson D.J."/>
            <person name="Leys S.P."/>
            <person name="Shu S."/>
            <person name="Woodcroft B.J."/>
            <person name="Vervoort M."/>
            <person name="Kosik K.S."/>
            <person name="Manning G."/>
            <person name="Degnan B.M."/>
            <person name="Rokhsar D.S."/>
        </authorList>
    </citation>
    <scope>NUCLEOTIDE SEQUENCE [LARGE SCALE GENOMIC DNA]</scope>
</reference>
<dbReference type="OMA" id="WPGGLFV"/>
<dbReference type="PANTHER" id="PTHR42735">
    <property type="match status" value="1"/>
</dbReference>
<keyword evidence="11 18" id="KW-0472">Membrane</keyword>
<dbReference type="Pfam" id="PF00282">
    <property type="entry name" value="Pyridoxal_deC"/>
    <property type="match status" value="1"/>
</dbReference>
<dbReference type="OrthoDB" id="10254570at2759"/>
<dbReference type="GO" id="GO:0008117">
    <property type="term" value="F:sphinganine-1-phosphate aldolase activity"/>
    <property type="evidence" value="ECO:0007669"/>
    <property type="project" value="UniProtKB-EC"/>
</dbReference>
<evidence type="ECO:0000256" key="6">
    <source>
        <dbReference type="ARBA" id="ARBA00022824"/>
    </source>
</evidence>
<dbReference type="GO" id="GO:0006665">
    <property type="term" value="P:sphingolipid metabolic process"/>
    <property type="evidence" value="ECO:0007669"/>
    <property type="project" value="UniProtKB-KW"/>
</dbReference>
<dbReference type="FunFam" id="3.40.640.10:FF:000020">
    <property type="entry name" value="sphingosine-1-phosphate lyase 1"/>
    <property type="match status" value="1"/>
</dbReference>
<evidence type="ECO:0000256" key="17">
    <source>
        <dbReference type="RuleBase" id="RU000382"/>
    </source>
</evidence>
<gene>
    <name evidence="19" type="primary">100640966</name>
</gene>
<dbReference type="InterPro" id="IPR050477">
    <property type="entry name" value="GrpII_AminoAcid_Decarb"/>
</dbReference>